<evidence type="ECO:0000259" key="3">
    <source>
        <dbReference type="Pfam" id="PF16861"/>
    </source>
</evidence>
<dbReference type="OrthoDB" id="9780777at2"/>
<dbReference type="CDD" id="cd24098">
    <property type="entry name" value="ASKHA_NBD_TobZ_N"/>
    <property type="match status" value="1"/>
</dbReference>
<dbReference type="Gene3D" id="3.90.870.20">
    <property type="entry name" value="Carbamoyltransferase, C-terminal domain"/>
    <property type="match status" value="1"/>
</dbReference>
<dbReference type="InterPro" id="IPR038152">
    <property type="entry name" value="Carbam_trans_C_sf"/>
</dbReference>
<keyword evidence="5" id="KW-1185">Reference proteome</keyword>
<accession>A0A239A6K6</accession>
<evidence type="ECO:0000256" key="1">
    <source>
        <dbReference type="ARBA" id="ARBA00006129"/>
    </source>
</evidence>
<evidence type="ECO:0000259" key="2">
    <source>
        <dbReference type="Pfam" id="PF02543"/>
    </source>
</evidence>
<dbReference type="InterPro" id="IPR003696">
    <property type="entry name" value="Carbtransf_dom"/>
</dbReference>
<dbReference type="EMBL" id="FZNR01000007">
    <property type="protein sequence ID" value="SNR90694.1"/>
    <property type="molecule type" value="Genomic_DNA"/>
</dbReference>
<dbReference type="PANTHER" id="PTHR34847:SF1">
    <property type="entry name" value="NODULATION PROTEIN U"/>
    <property type="match status" value="1"/>
</dbReference>
<dbReference type="SUPFAM" id="SSF53067">
    <property type="entry name" value="Actin-like ATPase domain"/>
    <property type="match status" value="1"/>
</dbReference>
<proteinExistence type="inferred from homology"/>
<dbReference type="Proteomes" id="UP000198415">
    <property type="component" value="Unassembled WGS sequence"/>
</dbReference>
<feature type="domain" description="Carbamoyltransferase" evidence="2">
    <location>
        <begin position="127"/>
        <end position="367"/>
    </location>
</feature>
<dbReference type="InterPro" id="IPR051338">
    <property type="entry name" value="NodU/CmcH_Carbamoyltrnsfr"/>
</dbReference>
<dbReference type="Pfam" id="PF16861">
    <property type="entry name" value="Carbam_trans_C"/>
    <property type="match status" value="1"/>
</dbReference>
<gene>
    <name evidence="4" type="ORF">SAMN06264365_10772</name>
</gene>
<feature type="domain" description="Carbamoyltransferase" evidence="2">
    <location>
        <begin position="25"/>
        <end position="91"/>
    </location>
</feature>
<evidence type="ECO:0000313" key="4">
    <source>
        <dbReference type="EMBL" id="SNR90694.1"/>
    </source>
</evidence>
<dbReference type="InterPro" id="IPR043129">
    <property type="entry name" value="ATPase_NBD"/>
</dbReference>
<dbReference type="Gene3D" id="3.30.420.40">
    <property type="match status" value="2"/>
</dbReference>
<dbReference type="GO" id="GO:0016740">
    <property type="term" value="F:transferase activity"/>
    <property type="evidence" value="ECO:0007669"/>
    <property type="project" value="UniProtKB-KW"/>
</dbReference>
<protein>
    <submittedName>
        <fullName evidence="4">Carbamoyltransferase</fullName>
    </submittedName>
</protein>
<dbReference type="PANTHER" id="PTHR34847">
    <property type="entry name" value="NODULATION PROTEIN U"/>
    <property type="match status" value="1"/>
</dbReference>
<reference evidence="4 5" key="1">
    <citation type="submission" date="2017-06" db="EMBL/GenBank/DDBJ databases">
        <authorList>
            <person name="Kim H.J."/>
            <person name="Triplett B.A."/>
        </authorList>
    </citation>
    <scope>NUCLEOTIDE SEQUENCE [LARGE SCALE GENOMIC DNA]</scope>
    <source>
        <strain evidence="4 5">DSM 43151</strain>
    </source>
</reference>
<evidence type="ECO:0000313" key="5">
    <source>
        <dbReference type="Proteomes" id="UP000198415"/>
    </source>
</evidence>
<sequence length="594" mass="62936">MTQSFLQYIHYVEFGGGEGNTMALILGLGGGYRHDSSACLVQDGRIVAFAEEERFRRVKHNRGSRSCSLSAAWCLSRAGARLRDVDAVVIAFNPRWPEPAPDAIDDPHLTAAHLDPGHFGGDRPERLHLVEHHLAHAASAFYCSGFDESAVLVVDGYGDGVTTSIGRGGPDGITFTRQYPYHQSLGWFYEAVTQHVGLGDFTSAGKTMGLAGYGEPRYDLDFLRTTADGYEIDLSRYGLRSTLTGGGLAEFYARYLRACSAALTAITGPAHRADLRYDPATGRMSGPPGFTRTQADLAASAQLALERGLSALAREALAGSPSRRLCVAGGVGLNCSANGVLWRTAGATDMFVQPAAGDAGCAIGAALEHARRIGDLPAGRTRLTGAGLGPAFDDAAIRDTLDAYGITAADHGDDITGPVAKHLAAGHTVGWFQDGMEGGPRALGHRSILADPRTTASRDRINSVVKRREMWRPLAPSMLADAAGEYIDGPAGPADFMIVAYRASAAARSRIPATVHVDGTLRPQLVEEASEPRYARLLAGFAAETGVPVLLNTSFNHEAEPIVCTPTDALRTFFAGPLDVLALGGHLISKSGRL</sequence>
<dbReference type="AlphaFoldDB" id="A0A239A6K6"/>
<comment type="similarity">
    <text evidence="1">Belongs to the NodU/CmcH family.</text>
</comment>
<keyword evidence="4" id="KW-0808">Transferase</keyword>
<dbReference type="InterPro" id="IPR031730">
    <property type="entry name" value="Carbam_trans_C"/>
</dbReference>
<feature type="domain" description="Carbamoyltransferase C-terminal" evidence="3">
    <location>
        <begin position="420"/>
        <end position="590"/>
    </location>
</feature>
<organism evidence="4 5">
    <name type="scientific">Actinoplanes regularis</name>
    <dbReference type="NCBI Taxonomy" id="52697"/>
    <lineage>
        <taxon>Bacteria</taxon>
        <taxon>Bacillati</taxon>
        <taxon>Actinomycetota</taxon>
        <taxon>Actinomycetes</taxon>
        <taxon>Micromonosporales</taxon>
        <taxon>Micromonosporaceae</taxon>
        <taxon>Actinoplanes</taxon>
    </lineage>
</organism>
<dbReference type="Pfam" id="PF02543">
    <property type="entry name" value="Carbam_trans_N"/>
    <property type="match status" value="2"/>
</dbReference>
<name>A0A239A6K6_9ACTN</name>